<dbReference type="Proteomes" id="UP000095300">
    <property type="component" value="Unassembled WGS sequence"/>
</dbReference>
<dbReference type="EnsemblMetazoa" id="SCAU004422-RA">
    <property type="protein sequence ID" value="SCAU004422-PA"/>
    <property type="gene ID" value="SCAU004422"/>
</dbReference>
<evidence type="ECO:0000313" key="2">
    <source>
        <dbReference type="EnsemblMetazoa" id="SCAU004422-PA"/>
    </source>
</evidence>
<dbReference type="InterPro" id="IPR046350">
    <property type="entry name" value="Cystatin_sf"/>
</dbReference>
<evidence type="ECO:0000256" key="1">
    <source>
        <dbReference type="SAM" id="SignalP"/>
    </source>
</evidence>
<evidence type="ECO:0008006" key="4">
    <source>
        <dbReference type="Google" id="ProtNLM"/>
    </source>
</evidence>
<feature type="signal peptide" evidence="1">
    <location>
        <begin position="1"/>
        <end position="16"/>
    </location>
</feature>
<dbReference type="VEuPathDB" id="VectorBase:SCAU004422"/>
<proteinExistence type="predicted"/>
<gene>
    <name evidence="2" type="primary">106091778</name>
</gene>
<protein>
    <recommendedName>
        <fullName evidence="4">Cystatin domain-containing protein</fullName>
    </recommendedName>
</protein>
<feature type="chain" id="PRO_5009326074" description="Cystatin domain-containing protein" evidence="1">
    <location>
        <begin position="17"/>
        <end position="122"/>
    </location>
</feature>
<keyword evidence="1" id="KW-0732">Signal</keyword>
<accession>A0A1I8P3A5</accession>
<name>A0A1I8P3A5_STOCA</name>
<keyword evidence="3" id="KW-1185">Reference proteome</keyword>
<dbReference type="Gene3D" id="3.10.450.10">
    <property type="match status" value="1"/>
</dbReference>
<dbReference type="SUPFAM" id="SSF54403">
    <property type="entry name" value="Cystatin/monellin"/>
    <property type="match status" value="1"/>
</dbReference>
<organism evidence="2 3">
    <name type="scientific">Stomoxys calcitrans</name>
    <name type="common">Stable fly</name>
    <name type="synonym">Conops calcitrans</name>
    <dbReference type="NCBI Taxonomy" id="35570"/>
    <lineage>
        <taxon>Eukaryota</taxon>
        <taxon>Metazoa</taxon>
        <taxon>Ecdysozoa</taxon>
        <taxon>Arthropoda</taxon>
        <taxon>Hexapoda</taxon>
        <taxon>Insecta</taxon>
        <taxon>Pterygota</taxon>
        <taxon>Neoptera</taxon>
        <taxon>Endopterygota</taxon>
        <taxon>Diptera</taxon>
        <taxon>Brachycera</taxon>
        <taxon>Muscomorpha</taxon>
        <taxon>Muscoidea</taxon>
        <taxon>Muscidae</taxon>
        <taxon>Stomoxys</taxon>
    </lineage>
</organism>
<reference evidence="2" key="1">
    <citation type="submission" date="2020-05" db="UniProtKB">
        <authorList>
            <consortium name="EnsemblMetazoa"/>
        </authorList>
    </citation>
    <scope>IDENTIFICATION</scope>
    <source>
        <strain evidence="2">USDA</strain>
    </source>
</reference>
<evidence type="ECO:0000313" key="3">
    <source>
        <dbReference type="Proteomes" id="UP000095300"/>
    </source>
</evidence>
<dbReference type="AlphaFoldDB" id="A0A1I8P3A5"/>
<sequence length="122" mass="13249">MIKFAVIVLLATMAFAKPGGDAPCPGCPFTLTSEEDVARVTIILNESLAAVEEPHYKLGKINAASEQAVGGNLYKINADLVDVNDKTKTCDIEILRAKEVTVSIKCADEDEVKKVHEFKDKQ</sequence>